<sequence>MIFYNAEKYQQSCNELFSRYKIDIQKIIPNARVEHVGSSSIPNAISKGDLDIFVGVETSQLAFSVDLLLAKMKLQEKIDTLRTPELCMLESTTGDNVALQVVANGSKFEFFLTFRDKLKENTKLAHQYNALKQSCEGLSQGEYRQKKSEFIALVLSLK</sequence>
<dbReference type="Pfam" id="PF04229">
    <property type="entry name" value="GrpB"/>
    <property type="match status" value="1"/>
</dbReference>
<gene>
    <name evidence="1" type="ORF">I6H43_20650</name>
</gene>
<dbReference type="PANTHER" id="PTHR34822">
    <property type="entry name" value="GRPB DOMAIN PROTEIN (AFU_ORTHOLOGUE AFUA_1G01530)"/>
    <property type="match status" value="1"/>
</dbReference>
<accession>A0A7T4A9R6</accession>
<dbReference type="Gene3D" id="3.30.460.10">
    <property type="entry name" value="Beta Polymerase, domain 2"/>
    <property type="match status" value="1"/>
</dbReference>
<dbReference type="SUPFAM" id="SSF81301">
    <property type="entry name" value="Nucleotidyltransferase"/>
    <property type="match status" value="1"/>
</dbReference>
<dbReference type="RefSeq" id="WP_042029421.1">
    <property type="nucleotide sequence ID" value="NZ_CAWMFX010000002.1"/>
</dbReference>
<evidence type="ECO:0000313" key="1">
    <source>
        <dbReference type="EMBL" id="QQB19871.1"/>
    </source>
</evidence>
<protein>
    <submittedName>
        <fullName evidence="1">GrpB family protein</fullName>
    </submittedName>
</protein>
<name>A0A7T4A9R6_AERJA</name>
<dbReference type="InterPro" id="IPR007344">
    <property type="entry name" value="GrpB/CoaE"/>
</dbReference>
<dbReference type="InterPro" id="IPR043519">
    <property type="entry name" value="NT_sf"/>
</dbReference>
<evidence type="ECO:0000313" key="2">
    <source>
        <dbReference type="Proteomes" id="UP000595481"/>
    </source>
</evidence>
<dbReference type="PANTHER" id="PTHR34822:SF1">
    <property type="entry name" value="GRPB FAMILY PROTEIN"/>
    <property type="match status" value="1"/>
</dbReference>
<organism evidence="1 2">
    <name type="scientific">Aeromonas jandaei</name>
    <dbReference type="NCBI Taxonomy" id="650"/>
    <lineage>
        <taxon>Bacteria</taxon>
        <taxon>Pseudomonadati</taxon>
        <taxon>Pseudomonadota</taxon>
        <taxon>Gammaproteobacteria</taxon>
        <taxon>Aeromonadales</taxon>
        <taxon>Aeromonadaceae</taxon>
        <taxon>Aeromonas</taxon>
    </lineage>
</organism>
<dbReference type="EMBL" id="CP066092">
    <property type="protein sequence ID" value="QQB19871.1"/>
    <property type="molecule type" value="Genomic_DNA"/>
</dbReference>
<proteinExistence type="predicted"/>
<dbReference type="Proteomes" id="UP000595481">
    <property type="component" value="Chromosome"/>
</dbReference>
<keyword evidence="2" id="KW-1185">Reference proteome</keyword>
<dbReference type="GeneID" id="69553732"/>
<reference evidence="1 2" key="1">
    <citation type="submission" date="2020-12" db="EMBL/GenBank/DDBJ databases">
        <title>FDA dAtabase for Regulatory Grade micrObial Sequences (FDA-ARGOS): Supporting development and validation of Infectious Disease Dx tests.</title>
        <authorList>
            <person name="Sproer C."/>
            <person name="Gronow S."/>
            <person name="Severitt S."/>
            <person name="Schroder I."/>
            <person name="Tallon L."/>
            <person name="Sadzewicz L."/>
            <person name="Zhao X."/>
            <person name="Boylan J."/>
            <person name="Ott S."/>
            <person name="Bowen H."/>
            <person name="Vavikolanu K."/>
            <person name="Mehta A."/>
            <person name="Aluvathingal J."/>
            <person name="Nadendla S."/>
            <person name="Lowell S."/>
            <person name="Myers T."/>
            <person name="Yan Y."/>
            <person name="Sichtig H."/>
        </authorList>
    </citation>
    <scope>NUCLEOTIDE SEQUENCE [LARGE SCALE GENOMIC DNA]</scope>
    <source>
        <strain evidence="1 2">FDAARGOS_986</strain>
    </source>
</reference>